<dbReference type="Proteomes" id="UP001279410">
    <property type="component" value="Unassembled WGS sequence"/>
</dbReference>
<feature type="compositionally biased region" description="Polar residues" evidence="1">
    <location>
        <begin position="1"/>
        <end position="17"/>
    </location>
</feature>
<sequence>MQFSSSLYTQQTETLNFNPEAATYAPNGEKFKLEPLSGDELPQRLRPRQDTGTPQLRQLSQCGCEPLSNRLQLLEPATNGMEKDLEDMRSSSSHSSLSLSSAAWVKGKVHRNHISAAHFF</sequence>
<evidence type="ECO:0000256" key="1">
    <source>
        <dbReference type="SAM" id="MobiDB-lite"/>
    </source>
</evidence>
<reference evidence="2" key="1">
    <citation type="submission" date="2022-08" db="EMBL/GenBank/DDBJ databases">
        <title>Genome sequencing of akame (Lates japonicus).</title>
        <authorList>
            <person name="Hashiguchi Y."/>
            <person name="Takahashi H."/>
        </authorList>
    </citation>
    <scope>NUCLEOTIDE SEQUENCE</scope>
    <source>
        <strain evidence="2">Kochi</strain>
    </source>
</reference>
<feature type="region of interest" description="Disordered" evidence="1">
    <location>
        <begin position="1"/>
        <end position="22"/>
    </location>
</feature>
<proteinExistence type="predicted"/>
<dbReference type="EMBL" id="BRZM01000763">
    <property type="protein sequence ID" value="GLD71832.1"/>
    <property type="molecule type" value="Genomic_DNA"/>
</dbReference>
<feature type="region of interest" description="Disordered" evidence="1">
    <location>
        <begin position="34"/>
        <end position="56"/>
    </location>
</feature>
<accession>A0AAD3NC70</accession>
<evidence type="ECO:0000313" key="3">
    <source>
        <dbReference type="Proteomes" id="UP001279410"/>
    </source>
</evidence>
<keyword evidence="3" id="KW-1185">Reference proteome</keyword>
<evidence type="ECO:0000313" key="2">
    <source>
        <dbReference type="EMBL" id="GLD71832.1"/>
    </source>
</evidence>
<name>A0AAD3NC70_LATJO</name>
<protein>
    <submittedName>
        <fullName evidence="2">Aconitate hydratase, mitochondrial-like isoform X1</fullName>
    </submittedName>
</protein>
<gene>
    <name evidence="2" type="ORF">AKAME5_002315600</name>
</gene>
<comment type="caution">
    <text evidence="2">The sequence shown here is derived from an EMBL/GenBank/DDBJ whole genome shotgun (WGS) entry which is preliminary data.</text>
</comment>
<organism evidence="2 3">
    <name type="scientific">Lates japonicus</name>
    <name type="common">Japanese lates</name>
    <dbReference type="NCBI Taxonomy" id="270547"/>
    <lineage>
        <taxon>Eukaryota</taxon>
        <taxon>Metazoa</taxon>
        <taxon>Chordata</taxon>
        <taxon>Craniata</taxon>
        <taxon>Vertebrata</taxon>
        <taxon>Euteleostomi</taxon>
        <taxon>Actinopterygii</taxon>
        <taxon>Neopterygii</taxon>
        <taxon>Teleostei</taxon>
        <taxon>Neoteleostei</taxon>
        <taxon>Acanthomorphata</taxon>
        <taxon>Carangaria</taxon>
        <taxon>Carangaria incertae sedis</taxon>
        <taxon>Centropomidae</taxon>
        <taxon>Lates</taxon>
    </lineage>
</organism>
<feature type="region of interest" description="Disordered" evidence="1">
    <location>
        <begin position="77"/>
        <end position="97"/>
    </location>
</feature>
<dbReference type="AlphaFoldDB" id="A0AAD3NC70"/>